<name>R1CRJ1_9FIRM</name>
<dbReference type="AlphaFoldDB" id="R1CRJ1"/>
<protein>
    <recommendedName>
        <fullName evidence="3">Flagellar hook-length control protein-like C-terminal domain-containing protein</fullName>
    </recommendedName>
</protein>
<organism evidence="1 2">
    <name type="scientific">Caldisalinibacter kiritimatiensis</name>
    <dbReference type="NCBI Taxonomy" id="1304284"/>
    <lineage>
        <taxon>Bacteria</taxon>
        <taxon>Bacillati</taxon>
        <taxon>Bacillota</taxon>
        <taxon>Tissierellia</taxon>
        <taxon>Tissierellales</taxon>
        <taxon>Thermohalobacteraceae</taxon>
        <taxon>Caldisalinibacter</taxon>
    </lineage>
</organism>
<evidence type="ECO:0000313" key="2">
    <source>
        <dbReference type="Proteomes" id="UP000013378"/>
    </source>
</evidence>
<comment type="caution">
    <text evidence="1">The sequence shown here is derived from an EMBL/GenBank/DDBJ whole genome shotgun (WGS) entry which is preliminary data.</text>
</comment>
<dbReference type="STRING" id="1304284.L21TH_2672"/>
<gene>
    <name evidence="1" type="ORF">L21TH_2672</name>
</gene>
<dbReference type="Proteomes" id="UP000013378">
    <property type="component" value="Unassembled WGS sequence"/>
</dbReference>
<accession>R1CRJ1</accession>
<evidence type="ECO:0000313" key="1">
    <source>
        <dbReference type="EMBL" id="EOC99323.1"/>
    </source>
</evidence>
<keyword evidence="2" id="KW-1185">Reference proteome</keyword>
<proteinExistence type="predicted"/>
<dbReference type="EMBL" id="ARZA01000280">
    <property type="protein sequence ID" value="EOC99323.1"/>
    <property type="molecule type" value="Genomic_DNA"/>
</dbReference>
<reference evidence="1 2" key="1">
    <citation type="journal article" date="2015" name="Geomicrobiol. J.">
        <title>Caldisalinibacter kiritimatiensis gen. nov., sp. nov., a moderately thermohalophilic thiosulfate-reducing bacterium from a hypersaline microbial mat.</title>
        <authorList>
            <person name="Ben Hania W."/>
            <person name="Joseph M."/>
            <person name="Fiebig A."/>
            <person name="Bunk B."/>
            <person name="Klenk H.-P."/>
            <person name="Fardeau M.-L."/>
            <person name="Spring S."/>
        </authorList>
    </citation>
    <scope>NUCLEOTIDE SEQUENCE [LARGE SCALE GENOMIC DNA]</scope>
    <source>
        <strain evidence="1 2">L21-TH-D2</strain>
    </source>
</reference>
<evidence type="ECO:0008006" key="3">
    <source>
        <dbReference type="Google" id="ProtNLM"/>
    </source>
</evidence>
<sequence length="98" mass="11657">MIDVNDKITVYMSLHTENLKIVEVKGTFFKENIKLNLMLENNKLIHLFEREKEKLINALEKCGFNNIILNFEEKSEDVDVLDYFGEERQEHLTLDIRV</sequence>